<evidence type="ECO:0000256" key="2">
    <source>
        <dbReference type="ARBA" id="ARBA00004141"/>
    </source>
</evidence>
<feature type="transmembrane region" description="Helical" evidence="8">
    <location>
        <begin position="177"/>
        <end position="196"/>
    </location>
</feature>
<comment type="function">
    <text evidence="1 8">Probably involved in transport through the plasma membrane.</text>
</comment>
<reference evidence="9 10" key="1">
    <citation type="submission" date="2011-08" db="EMBL/GenBank/DDBJ databases">
        <authorList>
            <person name="Liu Z.J."/>
            <person name="Shi F.L."/>
            <person name="Lu J.Q."/>
            <person name="Li M."/>
            <person name="Wang Z.L."/>
        </authorList>
    </citation>
    <scope>NUCLEOTIDE SEQUENCE [LARGE SCALE GENOMIC DNA]</scope>
    <source>
        <strain evidence="9 10">USNM 41457</strain>
    </source>
</reference>
<gene>
    <name evidence="9" type="ORF">EDEG_02996</name>
</gene>
<organism evidence="9 10">
    <name type="scientific">Edhazardia aedis (strain USNM 41457)</name>
    <name type="common">Microsporidian parasite</name>
    <dbReference type="NCBI Taxonomy" id="1003232"/>
    <lineage>
        <taxon>Eukaryota</taxon>
        <taxon>Fungi</taxon>
        <taxon>Fungi incertae sedis</taxon>
        <taxon>Microsporidia</taxon>
        <taxon>Edhazardia</taxon>
    </lineage>
</organism>
<dbReference type="InterPro" id="IPR007603">
    <property type="entry name" value="Choline_transptr-like"/>
</dbReference>
<feature type="transmembrane region" description="Helical" evidence="8">
    <location>
        <begin position="261"/>
        <end position="281"/>
    </location>
</feature>
<evidence type="ECO:0000256" key="7">
    <source>
        <dbReference type="ARBA" id="ARBA00023136"/>
    </source>
</evidence>
<evidence type="ECO:0000256" key="8">
    <source>
        <dbReference type="RuleBase" id="RU368066"/>
    </source>
</evidence>
<dbReference type="InParanoid" id="J9D4Z7"/>
<dbReference type="STRING" id="1003232.J9D4Z7"/>
<evidence type="ECO:0000256" key="1">
    <source>
        <dbReference type="ARBA" id="ARBA00002957"/>
    </source>
</evidence>
<dbReference type="HOGENOM" id="CLU_056395_0_0_1"/>
<dbReference type="EMBL" id="AFBI03000063">
    <property type="protein sequence ID" value="EJW02599.1"/>
    <property type="molecule type" value="Genomic_DNA"/>
</dbReference>
<dbReference type="OMA" id="SAAHTIM"/>
<sequence>MKDYKAEKRKLHDFWAFVVFVIYGVTVNFLLSMQNTTQIAIFGPLEMKDYIYVAACIYGTIFVFGLGLYFFPTILMHISPLILPFLTAYEGFIMSGSFKSSNFIAAAISSVISLIIYFVFIMKNVKYSAAVAKAGTTVLFNNFMSFVIIVIIGTVPTAAQSIYALSKISFQTEKFPIWAAVVIMQTYWLAYFVYYAQRVTTATLTYLEIVKTDNSLNTFCESYKNTLFAVGSCALGSFLLALVSTLRWCVSRNSRNDNENLITKIIQLIALILLKILETIIQTLNSWGFIYLAIHGTSYKDSLSQSLELITKGDCSCLINSFCLNSVLIVYMCVTSICFFTFRISSIRDSDIFTLESLATELAIGFIIILGVQNGLNCFLSAAHTIMLTYEIDPVSVEHKHSKAANALREQKLKK</sequence>
<dbReference type="PANTHER" id="PTHR12385">
    <property type="entry name" value="CHOLINE TRANSPORTER-LIKE (SLC FAMILY 44)"/>
    <property type="match status" value="1"/>
</dbReference>
<keyword evidence="5 8" id="KW-0812">Transmembrane</keyword>
<dbReference type="Pfam" id="PF04515">
    <property type="entry name" value="Choline_transpo"/>
    <property type="match status" value="1"/>
</dbReference>
<proteinExistence type="inferred from homology"/>
<keyword evidence="6 8" id="KW-1133">Transmembrane helix</keyword>
<evidence type="ECO:0000313" key="10">
    <source>
        <dbReference type="Proteomes" id="UP000003163"/>
    </source>
</evidence>
<protein>
    <recommendedName>
        <fullName evidence="4 8">Protein PNS1</fullName>
    </recommendedName>
</protein>
<dbReference type="PANTHER" id="PTHR12385:SF4">
    <property type="entry name" value="PROTEIN PNS1"/>
    <property type="match status" value="1"/>
</dbReference>
<reference evidence="10" key="2">
    <citation type="submission" date="2015-07" db="EMBL/GenBank/DDBJ databases">
        <title>Contrasting host-pathogen interactions and genome evolution in two generalist and specialist microsporidian pathogens of mosquitoes.</title>
        <authorList>
            <consortium name="The Broad Institute Genomics Platform"/>
            <consortium name="The Broad Institute Genome Sequencing Center for Infectious Disease"/>
            <person name="Cuomo C.A."/>
            <person name="Sanscrainte N.D."/>
            <person name="Goldberg J.M."/>
            <person name="Heiman D."/>
            <person name="Young S."/>
            <person name="Zeng Q."/>
            <person name="Becnel J.J."/>
            <person name="Birren B.W."/>
        </authorList>
    </citation>
    <scope>NUCLEOTIDE SEQUENCE [LARGE SCALE GENOMIC DNA]</scope>
    <source>
        <strain evidence="10">USNM 41457</strain>
    </source>
</reference>
<evidence type="ECO:0000256" key="3">
    <source>
        <dbReference type="ARBA" id="ARBA00007168"/>
    </source>
</evidence>
<dbReference type="VEuPathDB" id="MicrosporidiaDB:EDEG_02996"/>
<keyword evidence="10" id="KW-1185">Reference proteome</keyword>
<dbReference type="GO" id="GO:0005886">
    <property type="term" value="C:plasma membrane"/>
    <property type="evidence" value="ECO:0007669"/>
    <property type="project" value="UniProtKB-SubCell"/>
</dbReference>
<evidence type="ECO:0000256" key="6">
    <source>
        <dbReference type="ARBA" id="ARBA00022989"/>
    </source>
</evidence>
<feature type="transmembrane region" description="Helical" evidence="8">
    <location>
        <begin position="318"/>
        <end position="340"/>
    </location>
</feature>
<comment type="similarity">
    <text evidence="3 8">Belongs to the CTL (choline transporter-like) family.</text>
</comment>
<keyword evidence="7 8" id="KW-0472">Membrane</keyword>
<dbReference type="Proteomes" id="UP000003163">
    <property type="component" value="Unassembled WGS sequence"/>
</dbReference>
<feature type="transmembrane region" description="Helical" evidence="8">
    <location>
        <begin position="12"/>
        <end position="31"/>
    </location>
</feature>
<comment type="subcellular location">
    <subcellularLocation>
        <location evidence="8">Cell membrane</location>
        <topology evidence="8">Multi-pass membrane protein</topology>
    </subcellularLocation>
    <subcellularLocation>
        <location evidence="2">Membrane</location>
        <topology evidence="2">Multi-pass membrane protein</topology>
    </subcellularLocation>
</comment>
<evidence type="ECO:0000256" key="5">
    <source>
        <dbReference type="ARBA" id="ARBA00022692"/>
    </source>
</evidence>
<dbReference type="GO" id="GO:0022857">
    <property type="term" value="F:transmembrane transporter activity"/>
    <property type="evidence" value="ECO:0007669"/>
    <property type="project" value="UniProtKB-UniRule"/>
</dbReference>
<accession>J9D4Z7</accession>
<evidence type="ECO:0000256" key="4">
    <source>
        <dbReference type="ARBA" id="ARBA00015388"/>
    </source>
</evidence>
<comment type="caution">
    <text evidence="9">The sequence shown here is derived from an EMBL/GenBank/DDBJ whole genome shotgun (WGS) entry which is preliminary data.</text>
</comment>
<feature type="transmembrane region" description="Helical" evidence="8">
    <location>
        <begin position="352"/>
        <end position="372"/>
    </location>
</feature>
<name>J9D4Z7_EDHAE</name>
<feature type="transmembrane region" description="Helical" evidence="8">
    <location>
        <begin position="227"/>
        <end position="249"/>
    </location>
</feature>
<feature type="transmembrane region" description="Helical" evidence="8">
    <location>
        <begin position="142"/>
        <end position="165"/>
    </location>
</feature>
<feature type="transmembrane region" description="Helical" evidence="8">
    <location>
        <begin position="103"/>
        <end position="122"/>
    </location>
</feature>
<evidence type="ECO:0000313" key="9">
    <source>
        <dbReference type="EMBL" id="EJW02599.1"/>
    </source>
</evidence>
<feature type="transmembrane region" description="Helical" evidence="8">
    <location>
        <begin position="51"/>
        <end position="71"/>
    </location>
</feature>
<dbReference type="AlphaFoldDB" id="J9D4Z7"/>
<dbReference type="OrthoDB" id="44736at2759"/>